<evidence type="ECO:0000313" key="7">
    <source>
        <dbReference type="Proteomes" id="UP000837857"/>
    </source>
</evidence>
<accession>A0ABN8J2F9</accession>
<dbReference type="EMBL" id="OW152818">
    <property type="protein sequence ID" value="CAH2071604.1"/>
    <property type="molecule type" value="Genomic_DNA"/>
</dbReference>
<dbReference type="Gene3D" id="2.60.120.320">
    <property type="entry name" value="Thiamin pyrophosphokinase, thiamin-binding domain"/>
    <property type="match status" value="1"/>
</dbReference>
<evidence type="ECO:0000256" key="4">
    <source>
        <dbReference type="ARBA" id="ARBA00022840"/>
    </source>
</evidence>
<dbReference type="InterPro" id="IPR007373">
    <property type="entry name" value="Thiamin_PyroPKinase_B1-bd"/>
</dbReference>
<dbReference type="InterPro" id="IPR007371">
    <property type="entry name" value="TPK_catalytic"/>
</dbReference>
<keyword evidence="7" id="KW-1185">Reference proteome</keyword>
<dbReference type="Gene3D" id="3.40.50.10240">
    <property type="entry name" value="Thiamin pyrophosphokinase, catalytic domain"/>
    <property type="match status" value="1"/>
</dbReference>
<dbReference type="SUPFAM" id="SSF63862">
    <property type="entry name" value="Thiamin pyrophosphokinase, substrate-binding domain"/>
    <property type="match status" value="1"/>
</dbReference>
<evidence type="ECO:0000256" key="3">
    <source>
        <dbReference type="ARBA" id="ARBA00022777"/>
    </source>
</evidence>
<reference evidence="6" key="1">
    <citation type="submission" date="2022-03" db="EMBL/GenBank/DDBJ databases">
        <authorList>
            <person name="Martin H S."/>
        </authorList>
    </citation>
    <scope>NUCLEOTIDE SEQUENCE</scope>
</reference>
<sequence length="215" mass="24179">MTVDGGTSQWDLFIKKLPQEDQNTIHLPNLVTGDFDSITEEVLEKYKKKGCEVIQTPDQDYTDFTKALIELNKHCLAHKIEIKHAIAIAQASGRIDHILGNLQTLYLAKQKQLLGYSTKLYMLSDDAISWLLFPGNHVIFIPEETRQYKKSWCSLVPIGESCMSVTTSGLKWNLDNAPLQFGELVSTSNAFDGSEEVKISCSNTVLWSMKVPNIL</sequence>
<dbReference type="Pfam" id="PF04265">
    <property type="entry name" value="TPK_B1_binding"/>
    <property type="match status" value="1"/>
</dbReference>
<feature type="domain" description="Thiamin pyrophosphokinase thiamin-binding" evidence="5">
    <location>
        <begin position="135"/>
        <end position="206"/>
    </location>
</feature>
<protein>
    <recommendedName>
        <fullName evidence="5">Thiamin pyrophosphokinase thiamin-binding domain-containing protein</fullName>
    </recommendedName>
</protein>
<evidence type="ECO:0000256" key="2">
    <source>
        <dbReference type="ARBA" id="ARBA00022741"/>
    </source>
</evidence>
<keyword evidence="1" id="KW-0808">Transferase</keyword>
<dbReference type="Pfam" id="PF04263">
    <property type="entry name" value="TPK_catalytic"/>
    <property type="match status" value="1"/>
</dbReference>
<evidence type="ECO:0000313" key="6">
    <source>
        <dbReference type="EMBL" id="CAH2071604.1"/>
    </source>
</evidence>
<dbReference type="Proteomes" id="UP000837857">
    <property type="component" value="Chromosome 6"/>
</dbReference>
<dbReference type="InterPro" id="IPR036759">
    <property type="entry name" value="TPK_catalytic_sf"/>
</dbReference>
<keyword evidence="3" id="KW-0418">Kinase</keyword>
<organism evidence="6 7">
    <name type="scientific">Iphiclides podalirius</name>
    <name type="common">scarce swallowtail</name>
    <dbReference type="NCBI Taxonomy" id="110791"/>
    <lineage>
        <taxon>Eukaryota</taxon>
        <taxon>Metazoa</taxon>
        <taxon>Ecdysozoa</taxon>
        <taxon>Arthropoda</taxon>
        <taxon>Hexapoda</taxon>
        <taxon>Insecta</taxon>
        <taxon>Pterygota</taxon>
        <taxon>Neoptera</taxon>
        <taxon>Endopterygota</taxon>
        <taxon>Lepidoptera</taxon>
        <taxon>Glossata</taxon>
        <taxon>Ditrysia</taxon>
        <taxon>Papilionoidea</taxon>
        <taxon>Papilionidae</taxon>
        <taxon>Papilioninae</taxon>
        <taxon>Iphiclides</taxon>
    </lineage>
</organism>
<dbReference type="SMART" id="SM00983">
    <property type="entry name" value="TPK_B1_binding"/>
    <property type="match status" value="1"/>
</dbReference>
<keyword evidence="4" id="KW-0067">ATP-binding</keyword>
<dbReference type="PANTHER" id="PTHR13622:SF8">
    <property type="entry name" value="THIAMIN PYROPHOSPHOKINASE 1"/>
    <property type="match status" value="1"/>
</dbReference>
<dbReference type="CDD" id="cd07995">
    <property type="entry name" value="TPK"/>
    <property type="match status" value="1"/>
</dbReference>
<gene>
    <name evidence="6" type="ORF">IPOD504_LOCUS15190</name>
</gene>
<dbReference type="InterPro" id="IPR006282">
    <property type="entry name" value="Thi_PPkinase"/>
</dbReference>
<dbReference type="SUPFAM" id="SSF63999">
    <property type="entry name" value="Thiamin pyrophosphokinase, catalytic domain"/>
    <property type="match status" value="1"/>
</dbReference>
<evidence type="ECO:0000259" key="5">
    <source>
        <dbReference type="SMART" id="SM00983"/>
    </source>
</evidence>
<dbReference type="InterPro" id="IPR036371">
    <property type="entry name" value="TPK_B1-bd_sf"/>
</dbReference>
<keyword evidence="2" id="KW-0547">Nucleotide-binding</keyword>
<name>A0ABN8J2F9_9NEOP</name>
<evidence type="ECO:0000256" key="1">
    <source>
        <dbReference type="ARBA" id="ARBA00022679"/>
    </source>
</evidence>
<proteinExistence type="predicted"/>
<dbReference type="NCBIfam" id="TIGR01378">
    <property type="entry name" value="thi_PPkinase"/>
    <property type="match status" value="1"/>
</dbReference>
<dbReference type="PANTHER" id="PTHR13622">
    <property type="entry name" value="THIAMIN PYROPHOSPHOKINASE"/>
    <property type="match status" value="1"/>
</dbReference>